<dbReference type="RefSeq" id="WP_005186702.1">
    <property type="nucleotide sequence ID" value="NZ_CP045804.1"/>
</dbReference>
<accession>A0A857KMF0</accession>
<proteinExistence type="predicted"/>
<gene>
    <name evidence="1" type="ORF">GII30_11600</name>
</gene>
<evidence type="ECO:0000313" key="1">
    <source>
        <dbReference type="EMBL" id="QHN39723.1"/>
    </source>
</evidence>
<name>A0A857KMF0_9ACTN</name>
<dbReference type="AlphaFoldDB" id="A0A857KMF0"/>
<organism evidence="1">
    <name type="scientific">Gordonia amarae</name>
    <dbReference type="NCBI Taxonomy" id="36821"/>
    <lineage>
        <taxon>Bacteria</taxon>
        <taxon>Bacillati</taxon>
        <taxon>Actinomycetota</taxon>
        <taxon>Actinomycetes</taxon>
        <taxon>Mycobacteriales</taxon>
        <taxon>Gordoniaceae</taxon>
        <taxon>Gordonia</taxon>
    </lineage>
</organism>
<protein>
    <submittedName>
        <fullName evidence="1">Uncharacterized protein</fullName>
    </submittedName>
</protein>
<sequence length="101" mass="12216">MAFSDDELEEFYRTVEQRTAWRRERPVRRSRPRAVRVCPTPYKDCYRTPMEATEAIERSRSTRYGVPWLRSYQCECGSWHLTSTPDYRGDPADRTRRGRRH</sequence>
<reference evidence="1" key="1">
    <citation type="journal article" date="2021" name="Nat. Microbiol.">
        <title>Cocultivation of an ultrasmall environmental parasitic bacterium with lytic ability against bacteria associated with wastewater foams.</title>
        <authorList>
            <person name="Batinovic S."/>
            <person name="Rose J.J.A."/>
            <person name="Ratcliffe J."/>
            <person name="Seviour R.J."/>
            <person name="Petrovski S."/>
        </authorList>
    </citation>
    <scope>NUCLEOTIDE SEQUENCE</scope>
    <source>
        <strain evidence="1">CON44</strain>
    </source>
</reference>
<dbReference type="EMBL" id="CP045810">
    <property type="protein sequence ID" value="QHN39723.1"/>
    <property type="molecule type" value="Genomic_DNA"/>
</dbReference>